<dbReference type="UniPathway" id="UPA00049">
    <property type="reaction ID" value="UER00059"/>
</dbReference>
<dbReference type="GO" id="GO:0003984">
    <property type="term" value="F:acetolactate synthase activity"/>
    <property type="evidence" value="ECO:0007669"/>
    <property type="project" value="TreeGrafter"/>
</dbReference>
<keyword evidence="4" id="KW-0028">Amino-acid biosynthesis</keyword>
<feature type="non-terminal residue" evidence="7">
    <location>
        <position position="1"/>
    </location>
</feature>
<dbReference type="InterPro" id="IPR002912">
    <property type="entry name" value="ACT_dom"/>
</dbReference>
<comment type="similarity">
    <text evidence="3">Belongs to the acetolactate synthase small subunit family.</text>
</comment>
<comment type="caution">
    <text evidence="7">The sequence shown here is derived from an EMBL/GenBank/DDBJ whole genome shotgun (WGS) entry which is preliminary data.</text>
</comment>
<dbReference type="NCBIfam" id="NF008864">
    <property type="entry name" value="PRK11895.1"/>
    <property type="match status" value="1"/>
</dbReference>
<keyword evidence="5" id="KW-0100">Branched-chain amino acid biosynthesis</keyword>
<dbReference type="Gene3D" id="3.30.70.1150">
    <property type="entry name" value="ACT-like. Chain A, domain 2"/>
    <property type="match status" value="1"/>
</dbReference>
<feature type="domain" description="ACT" evidence="6">
    <location>
        <begin position="7"/>
        <end position="81"/>
    </location>
</feature>
<evidence type="ECO:0000259" key="6">
    <source>
        <dbReference type="PROSITE" id="PS51671"/>
    </source>
</evidence>
<dbReference type="InterPro" id="IPR045865">
    <property type="entry name" value="ACT-like_dom_sf"/>
</dbReference>
<dbReference type="GO" id="GO:0009099">
    <property type="term" value="P:L-valine biosynthetic process"/>
    <property type="evidence" value="ECO:0007669"/>
    <property type="project" value="UniProtKB-UniPathway"/>
</dbReference>
<comment type="pathway">
    <text evidence="2">Amino-acid biosynthesis; L-valine biosynthesis; L-valine from pyruvate: step 1/4.</text>
</comment>
<dbReference type="InterPro" id="IPR027271">
    <property type="entry name" value="Acetolactate_synth/TF_NikR_C"/>
</dbReference>
<dbReference type="PANTHER" id="PTHR30239:SF0">
    <property type="entry name" value="ACETOLACTATE SYNTHASE SMALL SUBUNIT 1, CHLOROPLASTIC"/>
    <property type="match status" value="1"/>
</dbReference>
<dbReference type="Pfam" id="PF22629">
    <property type="entry name" value="ACT_AHAS_ss"/>
    <property type="match status" value="1"/>
</dbReference>
<proteinExistence type="inferred from homology"/>
<dbReference type="InterPro" id="IPR019455">
    <property type="entry name" value="Acetolactate_synth_ssu_C"/>
</dbReference>
<sequence>WDIMNHIISVLVENKAGVLAKISGLFSRRGFNIESLAVGPTDDEKISRITMEVNAEEHSIEQIIKQLHKLINVIKIQELDPSNIVERELVLIKVSADSKTRPEILEIVSVFRANIVDVAKKTLMIEITGNSKKVKALEDLLRPFGILELVRTGKIACTRGGKY</sequence>
<reference evidence="7" key="1">
    <citation type="journal article" date="2014" name="Front. Microbiol.">
        <title>High frequency of phylogenetically diverse reductive dehalogenase-homologous genes in deep subseafloor sedimentary metagenomes.</title>
        <authorList>
            <person name="Kawai M."/>
            <person name="Futagami T."/>
            <person name="Toyoda A."/>
            <person name="Takaki Y."/>
            <person name="Nishi S."/>
            <person name="Hori S."/>
            <person name="Arai W."/>
            <person name="Tsubouchi T."/>
            <person name="Morono Y."/>
            <person name="Uchiyama I."/>
            <person name="Ito T."/>
            <person name="Fujiyama A."/>
            <person name="Inagaki F."/>
            <person name="Takami H."/>
        </authorList>
    </citation>
    <scope>NUCLEOTIDE SEQUENCE</scope>
    <source>
        <strain evidence="7">Expedition CK06-06</strain>
    </source>
</reference>
<dbReference type="CDD" id="cd04878">
    <property type="entry name" value="ACT_AHAS"/>
    <property type="match status" value="1"/>
</dbReference>
<dbReference type="Pfam" id="PF10369">
    <property type="entry name" value="ALS_ss_C"/>
    <property type="match status" value="1"/>
</dbReference>
<gene>
    <name evidence="7" type="ORF">S06H3_16560</name>
</gene>
<dbReference type="GO" id="GO:1990610">
    <property type="term" value="F:acetolactate synthase regulator activity"/>
    <property type="evidence" value="ECO:0007669"/>
    <property type="project" value="InterPro"/>
</dbReference>
<dbReference type="AlphaFoldDB" id="X1LCZ7"/>
<dbReference type="FunFam" id="3.30.70.260:FF:000001">
    <property type="entry name" value="Acetolactate synthase, small subunit"/>
    <property type="match status" value="1"/>
</dbReference>
<evidence type="ECO:0000256" key="1">
    <source>
        <dbReference type="ARBA" id="ARBA00004974"/>
    </source>
</evidence>
<dbReference type="NCBIfam" id="TIGR00119">
    <property type="entry name" value="acolac_sm"/>
    <property type="match status" value="1"/>
</dbReference>
<evidence type="ECO:0000256" key="5">
    <source>
        <dbReference type="ARBA" id="ARBA00023304"/>
    </source>
</evidence>
<dbReference type="FunFam" id="3.30.70.1150:FF:000001">
    <property type="entry name" value="Acetolactate synthase small subunit"/>
    <property type="match status" value="1"/>
</dbReference>
<name>X1LCZ7_9ZZZZ</name>
<comment type="pathway">
    <text evidence="1">Amino-acid biosynthesis; L-isoleucine biosynthesis; L-isoleucine from 2-oxobutanoate: step 1/4.</text>
</comment>
<dbReference type="SUPFAM" id="SSF55021">
    <property type="entry name" value="ACT-like"/>
    <property type="match status" value="2"/>
</dbReference>
<dbReference type="PROSITE" id="PS51671">
    <property type="entry name" value="ACT"/>
    <property type="match status" value="1"/>
</dbReference>
<dbReference type="Gene3D" id="3.30.70.260">
    <property type="match status" value="1"/>
</dbReference>
<organism evidence="7">
    <name type="scientific">marine sediment metagenome</name>
    <dbReference type="NCBI Taxonomy" id="412755"/>
    <lineage>
        <taxon>unclassified sequences</taxon>
        <taxon>metagenomes</taxon>
        <taxon>ecological metagenomes</taxon>
    </lineage>
</organism>
<evidence type="ECO:0000256" key="3">
    <source>
        <dbReference type="ARBA" id="ARBA00006341"/>
    </source>
</evidence>
<evidence type="ECO:0000256" key="4">
    <source>
        <dbReference type="ARBA" id="ARBA00022605"/>
    </source>
</evidence>
<dbReference type="GO" id="GO:0009097">
    <property type="term" value="P:isoleucine biosynthetic process"/>
    <property type="evidence" value="ECO:0007669"/>
    <property type="project" value="UniProtKB-UniPathway"/>
</dbReference>
<evidence type="ECO:0000256" key="2">
    <source>
        <dbReference type="ARBA" id="ARBA00005025"/>
    </source>
</evidence>
<dbReference type="UniPathway" id="UPA00047">
    <property type="reaction ID" value="UER00055"/>
</dbReference>
<dbReference type="GO" id="GO:0005829">
    <property type="term" value="C:cytosol"/>
    <property type="evidence" value="ECO:0007669"/>
    <property type="project" value="TreeGrafter"/>
</dbReference>
<accession>X1LCZ7</accession>
<dbReference type="PANTHER" id="PTHR30239">
    <property type="entry name" value="ACETOLACTATE SYNTHASE SMALL SUBUNIT"/>
    <property type="match status" value="1"/>
</dbReference>
<protein>
    <recommendedName>
        <fullName evidence="6">ACT domain-containing protein</fullName>
    </recommendedName>
</protein>
<dbReference type="InterPro" id="IPR004789">
    <property type="entry name" value="Acetalactate_synth_ssu"/>
</dbReference>
<dbReference type="InterPro" id="IPR039557">
    <property type="entry name" value="AHAS_ACT"/>
</dbReference>
<dbReference type="InterPro" id="IPR054480">
    <property type="entry name" value="AHAS_small-like_ACT"/>
</dbReference>
<evidence type="ECO:0000313" key="7">
    <source>
        <dbReference type="EMBL" id="GAI17172.1"/>
    </source>
</evidence>
<dbReference type="EMBL" id="BARV01008196">
    <property type="protein sequence ID" value="GAI17172.1"/>
    <property type="molecule type" value="Genomic_DNA"/>
</dbReference>